<dbReference type="Pfam" id="PF05649">
    <property type="entry name" value="Peptidase_M13_N"/>
    <property type="match status" value="1"/>
</dbReference>
<dbReference type="CDD" id="cd08662">
    <property type="entry name" value="M13"/>
    <property type="match status" value="1"/>
</dbReference>
<sequence length="871" mass="98478">MKDCYDAGGRIETKVSAIEVNYDRQQLQQNSERNNNWFKNYLIGQIFGGRFGLCGVCGVDMTISTRPTSILEHDSQMSLASQPNAREYNGRNGSWWERRTRLERRLSLCATVVVFVAVGLAIAMAALIYRGQQNDPSKVFDSETLAMVSPSAAAFTVSSHEVLDLDKVTQPERDPLTKNAGDVCDTSGCVLAAAEILKNMDKSVNPCDDFYSFACGGFETRNVIPDDQSSVTTFSLISDEVTEQLRSLIERPIKEGDAEPFKLVKKLYQSCLNKTRAEEVGLAPLKEVLEQFGGWPVVIGDNWDGSSFVWTEMIYKFRLAGYSIDYFVDFSVTTDLKNSTSRTIDLDQATLGLSREYLIKGLEDKDVKAYLDYQVGLATLLGADRDRALKEQTEALEFEIKLANINLPREERRDANKLYNPMTIKELSLKVPEIPWLVYMNTILAPHHVLTENERVIVDVPDYFPKLVDLLAKTPKRTLANYLMWRVSSASVGYLNEAARNLQLKYSAVLTGTTERKPRWEECTDLVSGSFGNAVGAMYVREYFEEAARQSMNEMVKDIRNVFSEIIDELEWMDDETRARAKGKSDSMTTHIAYPDELLDDKKLIDLYENLTLDSTDYLRNALNLTVFGTNYAFKKLREPVNKTDWISHGRPAVVNAYYSPLENSIQFPAGILQGAFFGKNRPAYLNYAAIGWVIGHEITHGFDDQGRQFGPDGNLAEWWESPTKKNYLERAQCIINQYGNYSFPELGLNINGINTQGENIADNGGIKEAYRAYIKYATRSRSGFENWDQVEQRLPGLSQYNVRQLFWLGAANVWCQKSRPESLKLRILTGAHSPSRFRVRGPFANMPQFASDYNCPLGTAMNPVQKCAVW</sequence>
<evidence type="ECO:0000256" key="7">
    <source>
        <dbReference type="ARBA" id="ARBA00023049"/>
    </source>
</evidence>
<dbReference type="GO" id="GO:0004222">
    <property type="term" value="F:metalloendopeptidase activity"/>
    <property type="evidence" value="ECO:0007669"/>
    <property type="project" value="InterPro"/>
</dbReference>
<keyword evidence="12" id="KW-1185">Reference proteome</keyword>
<dbReference type="PANTHER" id="PTHR11733">
    <property type="entry name" value="ZINC METALLOPROTEASE FAMILY M13 NEPRILYSIN-RELATED"/>
    <property type="match status" value="1"/>
</dbReference>
<protein>
    <submittedName>
        <fullName evidence="11">Uncharacterized protein</fullName>
    </submittedName>
</protein>
<evidence type="ECO:0000256" key="8">
    <source>
        <dbReference type="SAM" id="Phobius"/>
    </source>
</evidence>
<evidence type="ECO:0000256" key="2">
    <source>
        <dbReference type="ARBA" id="ARBA00007357"/>
    </source>
</evidence>
<dbReference type="GO" id="GO:0046872">
    <property type="term" value="F:metal ion binding"/>
    <property type="evidence" value="ECO:0007669"/>
    <property type="project" value="UniProtKB-KW"/>
</dbReference>
<dbReference type="InterPro" id="IPR000718">
    <property type="entry name" value="Peptidase_M13"/>
</dbReference>
<comment type="cofactor">
    <cofactor evidence="1">
        <name>Zn(2+)</name>
        <dbReference type="ChEBI" id="CHEBI:29105"/>
    </cofactor>
</comment>
<reference evidence="11" key="1">
    <citation type="submission" date="2021-11" db="EMBL/GenBank/DDBJ databases">
        <authorList>
            <person name="Schell T."/>
        </authorList>
    </citation>
    <scope>NUCLEOTIDE SEQUENCE</scope>
    <source>
        <strain evidence="11">M5</strain>
    </source>
</reference>
<proteinExistence type="inferred from homology"/>
<keyword evidence="8" id="KW-0472">Membrane</keyword>
<keyword evidence="4" id="KW-0479">Metal-binding</keyword>
<feature type="transmembrane region" description="Helical" evidence="8">
    <location>
        <begin position="106"/>
        <end position="129"/>
    </location>
</feature>
<dbReference type="SUPFAM" id="SSF55486">
    <property type="entry name" value="Metalloproteases ('zincins'), catalytic domain"/>
    <property type="match status" value="1"/>
</dbReference>
<dbReference type="OrthoDB" id="6475849at2759"/>
<gene>
    <name evidence="11" type="ORF">DGAL_LOCUS12968</name>
</gene>
<dbReference type="EMBL" id="CAKKLH010000292">
    <property type="protein sequence ID" value="CAH0109490.1"/>
    <property type="molecule type" value="Genomic_DNA"/>
</dbReference>
<keyword evidence="8" id="KW-1133">Transmembrane helix</keyword>
<comment type="caution">
    <text evidence="11">The sequence shown here is derived from an EMBL/GenBank/DDBJ whole genome shotgun (WGS) entry which is preliminary data.</text>
</comment>
<dbReference type="InterPro" id="IPR024079">
    <property type="entry name" value="MetalloPept_cat_dom_sf"/>
</dbReference>
<keyword evidence="6" id="KW-0862">Zinc</keyword>
<dbReference type="PRINTS" id="PR00786">
    <property type="entry name" value="NEPRILYSIN"/>
</dbReference>
<accession>A0A8J2RZA3</accession>
<organism evidence="11 12">
    <name type="scientific">Daphnia galeata</name>
    <dbReference type="NCBI Taxonomy" id="27404"/>
    <lineage>
        <taxon>Eukaryota</taxon>
        <taxon>Metazoa</taxon>
        <taxon>Ecdysozoa</taxon>
        <taxon>Arthropoda</taxon>
        <taxon>Crustacea</taxon>
        <taxon>Branchiopoda</taxon>
        <taxon>Diplostraca</taxon>
        <taxon>Cladocera</taxon>
        <taxon>Anomopoda</taxon>
        <taxon>Daphniidae</taxon>
        <taxon>Daphnia</taxon>
    </lineage>
</organism>
<evidence type="ECO:0000313" key="11">
    <source>
        <dbReference type="EMBL" id="CAH0109490.1"/>
    </source>
</evidence>
<dbReference type="PANTHER" id="PTHR11733:SF224">
    <property type="entry name" value="NEPRILYSIN-2"/>
    <property type="match status" value="1"/>
</dbReference>
<keyword evidence="7" id="KW-0482">Metalloprotease</keyword>
<dbReference type="GO" id="GO:0005886">
    <property type="term" value="C:plasma membrane"/>
    <property type="evidence" value="ECO:0007669"/>
    <property type="project" value="TreeGrafter"/>
</dbReference>
<evidence type="ECO:0000259" key="10">
    <source>
        <dbReference type="Pfam" id="PF05649"/>
    </source>
</evidence>
<feature type="domain" description="Peptidase M13 N-terminal" evidence="10">
    <location>
        <begin position="206"/>
        <end position="595"/>
    </location>
</feature>
<evidence type="ECO:0000256" key="1">
    <source>
        <dbReference type="ARBA" id="ARBA00001947"/>
    </source>
</evidence>
<evidence type="ECO:0000256" key="3">
    <source>
        <dbReference type="ARBA" id="ARBA00022670"/>
    </source>
</evidence>
<comment type="similarity">
    <text evidence="2">Belongs to the peptidase M13 family.</text>
</comment>
<evidence type="ECO:0000313" key="12">
    <source>
        <dbReference type="Proteomes" id="UP000789390"/>
    </source>
</evidence>
<keyword evidence="5" id="KW-0378">Hydrolase</keyword>
<dbReference type="GO" id="GO:0016485">
    <property type="term" value="P:protein processing"/>
    <property type="evidence" value="ECO:0007669"/>
    <property type="project" value="TreeGrafter"/>
</dbReference>
<dbReference type="InterPro" id="IPR008753">
    <property type="entry name" value="Peptidase_M13_N"/>
</dbReference>
<feature type="domain" description="Peptidase M13 C-terminal" evidence="9">
    <location>
        <begin position="656"/>
        <end position="870"/>
    </location>
</feature>
<dbReference type="Gene3D" id="1.10.1380.10">
    <property type="entry name" value="Neutral endopeptidase , domain2"/>
    <property type="match status" value="1"/>
</dbReference>
<dbReference type="InterPro" id="IPR042089">
    <property type="entry name" value="Peptidase_M13_dom_2"/>
</dbReference>
<dbReference type="Gene3D" id="3.40.390.10">
    <property type="entry name" value="Collagenase (Catalytic Domain)"/>
    <property type="match status" value="1"/>
</dbReference>
<evidence type="ECO:0000259" key="9">
    <source>
        <dbReference type="Pfam" id="PF01431"/>
    </source>
</evidence>
<keyword evidence="8" id="KW-0812">Transmembrane</keyword>
<keyword evidence="3" id="KW-0645">Protease</keyword>
<dbReference type="Pfam" id="PF01431">
    <property type="entry name" value="Peptidase_M13"/>
    <property type="match status" value="1"/>
</dbReference>
<evidence type="ECO:0000256" key="6">
    <source>
        <dbReference type="ARBA" id="ARBA00022833"/>
    </source>
</evidence>
<dbReference type="PROSITE" id="PS51885">
    <property type="entry name" value="NEPRILYSIN"/>
    <property type="match status" value="1"/>
</dbReference>
<evidence type="ECO:0000256" key="5">
    <source>
        <dbReference type="ARBA" id="ARBA00022801"/>
    </source>
</evidence>
<dbReference type="Proteomes" id="UP000789390">
    <property type="component" value="Unassembled WGS sequence"/>
</dbReference>
<dbReference type="AlphaFoldDB" id="A0A8J2RZA3"/>
<dbReference type="InterPro" id="IPR018497">
    <property type="entry name" value="Peptidase_M13_C"/>
</dbReference>
<name>A0A8J2RZA3_9CRUS</name>
<evidence type="ECO:0000256" key="4">
    <source>
        <dbReference type="ARBA" id="ARBA00022723"/>
    </source>
</evidence>